<keyword evidence="8" id="KW-0349">Heme</keyword>
<evidence type="ECO:0000256" key="14">
    <source>
        <dbReference type="ARBA" id="ARBA00022982"/>
    </source>
</evidence>
<dbReference type="InterPro" id="IPR050597">
    <property type="entry name" value="Cytochrome_c_Oxidase_Subunit"/>
</dbReference>
<dbReference type="GO" id="GO:1902600">
    <property type="term" value="P:proton transmembrane transport"/>
    <property type="evidence" value="ECO:0007669"/>
    <property type="project" value="UniProtKB-KW"/>
</dbReference>
<keyword evidence="14" id="KW-0249">Electron transport</keyword>
<evidence type="ECO:0000256" key="9">
    <source>
        <dbReference type="ARBA" id="ARBA00022660"/>
    </source>
</evidence>
<evidence type="ECO:0000256" key="19">
    <source>
        <dbReference type="ARBA" id="ARBA00023136"/>
    </source>
</evidence>
<dbReference type="AlphaFoldDB" id="A0A3B0VLG4"/>
<sequence length="295" mass="32513">MSSGWSIFIIVMVVAHIVAYSWLLYSTSRMKTEDHEQGETTGHVWDGIEEYNNPLPKWWLYLFVITIVFSVIYLILYPGLGNYEGTLKWTQEKAWASENEVVKANRSKLFSTFIDKPIAEMTKDTKAMEIGERLFANHCSTCHGSDAQGAVGFPNLADNDWLYGGEPDTIVTSIANGRIGVMPPWGAALGDDGVKQVAAYIRSFTTDNQEKNLVTQGQGKFAMFCAACHGADGTGNHALGAPNLVDNIWLHSYDSSMLEKVLIEGVSGNMPAHADILDDNSIKVLAAYVYSLTNE</sequence>
<dbReference type="GO" id="GO:0016491">
    <property type="term" value="F:oxidoreductase activity"/>
    <property type="evidence" value="ECO:0007669"/>
    <property type="project" value="UniProtKB-KW"/>
</dbReference>
<accession>A0A3B0VLG4</accession>
<dbReference type="PROSITE" id="PS51007">
    <property type="entry name" value="CYTC"/>
    <property type="match status" value="2"/>
</dbReference>
<evidence type="ECO:0000256" key="11">
    <source>
        <dbReference type="ARBA" id="ARBA00022723"/>
    </source>
</evidence>
<dbReference type="GO" id="GO:0006119">
    <property type="term" value="P:oxidative phosphorylation"/>
    <property type="evidence" value="ECO:0007669"/>
    <property type="project" value="UniProtKB-UniPathway"/>
</dbReference>
<evidence type="ECO:0000256" key="10">
    <source>
        <dbReference type="ARBA" id="ARBA00022692"/>
    </source>
</evidence>
<dbReference type="InterPro" id="IPR038414">
    <property type="entry name" value="CcoP_N_sf"/>
</dbReference>
<dbReference type="GO" id="GO:0020037">
    <property type="term" value="F:heme binding"/>
    <property type="evidence" value="ECO:0007669"/>
    <property type="project" value="InterPro"/>
</dbReference>
<feature type="transmembrane region" description="Helical" evidence="21">
    <location>
        <begin position="7"/>
        <end position="25"/>
    </location>
</feature>
<proteinExistence type="inferred from homology"/>
<name>A0A3B0VLG4_9ZZZZ</name>
<dbReference type="Pfam" id="PF13442">
    <property type="entry name" value="Cytochrome_CBB3"/>
    <property type="match status" value="2"/>
</dbReference>
<dbReference type="NCBIfam" id="TIGR00782">
    <property type="entry name" value="ccoP"/>
    <property type="match status" value="1"/>
</dbReference>
<feature type="transmembrane region" description="Helical" evidence="21">
    <location>
        <begin position="58"/>
        <end position="80"/>
    </location>
</feature>
<dbReference type="GO" id="GO:0005506">
    <property type="term" value="F:iron ion binding"/>
    <property type="evidence" value="ECO:0007669"/>
    <property type="project" value="InterPro"/>
</dbReference>
<keyword evidence="12" id="KW-0677">Repeat</keyword>
<dbReference type="InterPro" id="IPR009056">
    <property type="entry name" value="Cyt_c-like_dom"/>
</dbReference>
<dbReference type="GO" id="GO:0009055">
    <property type="term" value="F:electron transfer activity"/>
    <property type="evidence" value="ECO:0007669"/>
    <property type="project" value="InterPro"/>
</dbReference>
<comment type="subcellular location">
    <subcellularLocation>
        <location evidence="2">Cell inner membrane</location>
    </subcellularLocation>
</comment>
<evidence type="ECO:0000313" key="23">
    <source>
        <dbReference type="EMBL" id="VAW39892.1"/>
    </source>
</evidence>
<dbReference type="InterPro" id="IPR004678">
    <property type="entry name" value="Cyt_c_oxidase_cbb3_su3"/>
</dbReference>
<evidence type="ECO:0000256" key="3">
    <source>
        <dbReference type="ARBA" id="ARBA00004673"/>
    </source>
</evidence>
<dbReference type="InterPro" id="IPR008168">
    <property type="entry name" value="Cyt_C_IC"/>
</dbReference>
<keyword evidence="11" id="KW-0479">Metal-binding</keyword>
<keyword evidence="10 21" id="KW-0812">Transmembrane</keyword>
<evidence type="ECO:0000256" key="17">
    <source>
        <dbReference type="ARBA" id="ARBA00023004"/>
    </source>
</evidence>
<keyword evidence="18" id="KW-0406">Ion transport</keyword>
<keyword evidence="13" id="KW-0375">Hydrogen ion transport</keyword>
<dbReference type="UniPathway" id="UPA00705"/>
<evidence type="ECO:0000256" key="6">
    <source>
        <dbReference type="ARBA" id="ARBA00022475"/>
    </source>
</evidence>
<keyword evidence="5" id="KW-0813">Transport</keyword>
<protein>
    <recommendedName>
        <fullName evidence="20">Cytochrome c oxidase subunit III</fullName>
    </recommendedName>
</protein>
<gene>
    <name evidence="23" type="ORF">MNBD_GAMMA01-546</name>
</gene>
<evidence type="ECO:0000256" key="2">
    <source>
        <dbReference type="ARBA" id="ARBA00004533"/>
    </source>
</evidence>
<keyword evidence="7" id="KW-0997">Cell inner membrane</keyword>
<dbReference type="SUPFAM" id="SSF46626">
    <property type="entry name" value="Cytochrome c"/>
    <property type="match status" value="2"/>
</dbReference>
<dbReference type="GO" id="GO:0005886">
    <property type="term" value="C:plasma membrane"/>
    <property type="evidence" value="ECO:0007669"/>
    <property type="project" value="UniProtKB-SubCell"/>
</dbReference>
<comment type="cofactor">
    <cofactor evidence="1">
        <name>heme c</name>
        <dbReference type="ChEBI" id="CHEBI:61717"/>
    </cofactor>
</comment>
<keyword evidence="15 21" id="KW-1133">Transmembrane helix</keyword>
<comment type="pathway">
    <text evidence="3">Energy metabolism; oxidative phosphorylation.</text>
</comment>
<evidence type="ECO:0000256" key="13">
    <source>
        <dbReference type="ARBA" id="ARBA00022781"/>
    </source>
</evidence>
<feature type="domain" description="Cytochrome c" evidence="22">
    <location>
        <begin position="212"/>
        <end position="293"/>
    </location>
</feature>
<evidence type="ECO:0000256" key="12">
    <source>
        <dbReference type="ARBA" id="ARBA00022737"/>
    </source>
</evidence>
<feature type="domain" description="Cytochrome c" evidence="22">
    <location>
        <begin position="126"/>
        <end position="205"/>
    </location>
</feature>
<dbReference type="InterPro" id="IPR032858">
    <property type="entry name" value="CcoP_N"/>
</dbReference>
<dbReference type="EMBL" id="UOEW01000249">
    <property type="protein sequence ID" value="VAW39892.1"/>
    <property type="molecule type" value="Genomic_DNA"/>
</dbReference>
<dbReference type="PANTHER" id="PTHR33751:SF1">
    <property type="entry name" value="CBB3-TYPE CYTOCHROME C OXIDASE SUBUNIT FIXP"/>
    <property type="match status" value="1"/>
</dbReference>
<organism evidence="23">
    <name type="scientific">hydrothermal vent metagenome</name>
    <dbReference type="NCBI Taxonomy" id="652676"/>
    <lineage>
        <taxon>unclassified sequences</taxon>
        <taxon>metagenomes</taxon>
        <taxon>ecological metagenomes</taxon>
    </lineage>
</organism>
<dbReference type="Gene3D" id="1.10.760.10">
    <property type="entry name" value="Cytochrome c-like domain"/>
    <property type="match status" value="2"/>
</dbReference>
<keyword evidence="9" id="KW-0679">Respiratory chain</keyword>
<dbReference type="PIRSF" id="PIRSF000006">
    <property type="entry name" value="Cbb3-Cox_fixP"/>
    <property type="match status" value="1"/>
</dbReference>
<evidence type="ECO:0000256" key="7">
    <source>
        <dbReference type="ARBA" id="ARBA00022519"/>
    </source>
</evidence>
<keyword evidence="6" id="KW-1003">Cell membrane</keyword>
<evidence type="ECO:0000256" key="20">
    <source>
        <dbReference type="ARBA" id="ARBA00029635"/>
    </source>
</evidence>
<evidence type="ECO:0000256" key="21">
    <source>
        <dbReference type="SAM" id="Phobius"/>
    </source>
</evidence>
<dbReference type="Pfam" id="PF14715">
    <property type="entry name" value="FixP_N"/>
    <property type="match status" value="1"/>
</dbReference>
<evidence type="ECO:0000259" key="22">
    <source>
        <dbReference type="PROSITE" id="PS51007"/>
    </source>
</evidence>
<dbReference type="InterPro" id="IPR036909">
    <property type="entry name" value="Cyt_c-like_dom_sf"/>
</dbReference>
<keyword evidence="17" id="KW-0408">Iron</keyword>
<dbReference type="PANTHER" id="PTHR33751">
    <property type="entry name" value="CBB3-TYPE CYTOCHROME C OXIDASE SUBUNIT FIXP"/>
    <property type="match status" value="1"/>
</dbReference>
<evidence type="ECO:0000256" key="5">
    <source>
        <dbReference type="ARBA" id="ARBA00022448"/>
    </source>
</evidence>
<evidence type="ECO:0000256" key="1">
    <source>
        <dbReference type="ARBA" id="ARBA00001926"/>
    </source>
</evidence>
<evidence type="ECO:0000256" key="16">
    <source>
        <dbReference type="ARBA" id="ARBA00023002"/>
    </source>
</evidence>
<evidence type="ECO:0000256" key="4">
    <source>
        <dbReference type="ARBA" id="ARBA00006113"/>
    </source>
</evidence>
<dbReference type="PRINTS" id="PR00605">
    <property type="entry name" value="CYTCHROMECIC"/>
</dbReference>
<keyword evidence="16 23" id="KW-0560">Oxidoreductase</keyword>
<reference evidence="23" key="1">
    <citation type="submission" date="2018-06" db="EMBL/GenBank/DDBJ databases">
        <authorList>
            <person name="Zhirakovskaya E."/>
        </authorList>
    </citation>
    <scope>NUCLEOTIDE SEQUENCE</scope>
</reference>
<keyword evidence="19 21" id="KW-0472">Membrane</keyword>
<dbReference type="Gene3D" id="6.10.280.130">
    <property type="match status" value="1"/>
</dbReference>
<comment type="similarity">
    <text evidence="4">Belongs to the CcoP / FixP family.</text>
</comment>
<evidence type="ECO:0000256" key="15">
    <source>
        <dbReference type="ARBA" id="ARBA00022989"/>
    </source>
</evidence>
<evidence type="ECO:0000256" key="8">
    <source>
        <dbReference type="ARBA" id="ARBA00022617"/>
    </source>
</evidence>
<evidence type="ECO:0000256" key="18">
    <source>
        <dbReference type="ARBA" id="ARBA00023065"/>
    </source>
</evidence>